<organism evidence="2 3">
    <name type="scientific">Cytobacillus spartinae</name>
    <dbReference type="NCBI Taxonomy" id="3299023"/>
    <lineage>
        <taxon>Bacteria</taxon>
        <taxon>Bacillati</taxon>
        <taxon>Bacillota</taxon>
        <taxon>Bacilli</taxon>
        <taxon>Bacillales</taxon>
        <taxon>Bacillaceae</taxon>
        <taxon>Cytobacillus</taxon>
    </lineage>
</organism>
<keyword evidence="1" id="KW-0732">Signal</keyword>
<sequence>MYKMMISLLLLIQLSACSQLPNPIMELRKEDIAKYGVSYEVDKLFKLGIEGISYDEDGHVIFYVQRNTPETRARIEKGLIKIFGQSIDFELQEIDEIFTNGLNH</sequence>
<dbReference type="EMBL" id="JBIACK010000001">
    <property type="protein sequence ID" value="MFE8699945.1"/>
    <property type="molecule type" value="Genomic_DNA"/>
</dbReference>
<evidence type="ECO:0000256" key="1">
    <source>
        <dbReference type="SAM" id="SignalP"/>
    </source>
</evidence>
<feature type="chain" id="PRO_5045969776" evidence="1">
    <location>
        <begin position="19"/>
        <end position="104"/>
    </location>
</feature>
<protein>
    <submittedName>
        <fullName evidence="2">Uncharacterized protein</fullName>
    </submittedName>
</protein>
<accession>A0ABW6KAI6</accession>
<comment type="caution">
    <text evidence="2">The sequence shown here is derived from an EMBL/GenBank/DDBJ whole genome shotgun (WGS) entry which is preliminary data.</text>
</comment>
<dbReference type="Proteomes" id="UP001601059">
    <property type="component" value="Unassembled WGS sequence"/>
</dbReference>
<reference evidence="2 3" key="1">
    <citation type="submission" date="2024-08" db="EMBL/GenBank/DDBJ databases">
        <title>Two novel Cytobacillus novel species.</title>
        <authorList>
            <person name="Liu G."/>
        </authorList>
    </citation>
    <scope>NUCLEOTIDE SEQUENCE [LARGE SCALE GENOMIC DNA]</scope>
    <source>
        <strain evidence="2 3">FJAT-54145</strain>
    </source>
</reference>
<feature type="signal peptide" evidence="1">
    <location>
        <begin position="1"/>
        <end position="18"/>
    </location>
</feature>
<keyword evidence="3" id="KW-1185">Reference proteome</keyword>
<gene>
    <name evidence="2" type="ORF">ACFYKX_04830</name>
</gene>
<evidence type="ECO:0000313" key="3">
    <source>
        <dbReference type="Proteomes" id="UP001601059"/>
    </source>
</evidence>
<name>A0ABW6KAI6_9BACI</name>
<proteinExistence type="predicted"/>
<dbReference type="RefSeq" id="WP_389358573.1">
    <property type="nucleotide sequence ID" value="NZ_JBIACK010000001.1"/>
</dbReference>
<evidence type="ECO:0000313" key="2">
    <source>
        <dbReference type="EMBL" id="MFE8699945.1"/>
    </source>
</evidence>